<organism evidence="2">
    <name type="scientific">marine sediment metagenome</name>
    <dbReference type="NCBI Taxonomy" id="412755"/>
    <lineage>
        <taxon>unclassified sequences</taxon>
        <taxon>metagenomes</taxon>
        <taxon>ecological metagenomes</taxon>
    </lineage>
</organism>
<protein>
    <submittedName>
        <fullName evidence="2">Uncharacterized protein</fullName>
    </submittedName>
</protein>
<sequence>ERFPLRVDHGDADAPLSSKTQSDDLWDDALTGSAMQNVWLLIADGTGEEAFHCPSDREWEKRSAEEGGTVRRYGWIDARNFSYGLHRPYQETADGEENKAPLTGTPGGGFVIMADRNVNGKVYWKSEQDFNKPANHRNDGLNCLTYQGSVKKHQTTVDSLSANSRAGISSDEVYEAGDEDGTVEGVHAGNAFPTDPTDTFIVPHKRN</sequence>
<gene>
    <name evidence="2" type="ORF">LCGC14_1956810</name>
</gene>
<feature type="non-terminal residue" evidence="2">
    <location>
        <position position="1"/>
    </location>
</feature>
<accession>A0A0F9FG01</accession>
<reference evidence="2" key="1">
    <citation type="journal article" date="2015" name="Nature">
        <title>Complex archaea that bridge the gap between prokaryotes and eukaryotes.</title>
        <authorList>
            <person name="Spang A."/>
            <person name="Saw J.H."/>
            <person name="Jorgensen S.L."/>
            <person name="Zaremba-Niedzwiedzka K."/>
            <person name="Martijn J."/>
            <person name="Lind A.E."/>
            <person name="van Eijk R."/>
            <person name="Schleper C."/>
            <person name="Guy L."/>
            <person name="Ettema T.J."/>
        </authorList>
    </citation>
    <scope>NUCLEOTIDE SEQUENCE</scope>
</reference>
<evidence type="ECO:0000256" key="1">
    <source>
        <dbReference type="SAM" id="MobiDB-lite"/>
    </source>
</evidence>
<dbReference type="AlphaFoldDB" id="A0A0F9FG01"/>
<proteinExistence type="predicted"/>
<name>A0A0F9FG01_9ZZZZ</name>
<feature type="region of interest" description="Disordered" evidence="1">
    <location>
        <begin position="1"/>
        <end position="23"/>
    </location>
</feature>
<dbReference type="EMBL" id="LAZR01021466">
    <property type="protein sequence ID" value="KKL85228.1"/>
    <property type="molecule type" value="Genomic_DNA"/>
</dbReference>
<feature type="compositionally biased region" description="Basic and acidic residues" evidence="1">
    <location>
        <begin position="1"/>
        <end position="12"/>
    </location>
</feature>
<comment type="caution">
    <text evidence="2">The sequence shown here is derived from an EMBL/GenBank/DDBJ whole genome shotgun (WGS) entry which is preliminary data.</text>
</comment>
<evidence type="ECO:0000313" key="2">
    <source>
        <dbReference type="EMBL" id="KKL85228.1"/>
    </source>
</evidence>